<dbReference type="PANTHER" id="PTHR30349:SF77">
    <property type="entry name" value="TYROSINE RECOMBINASE XERC"/>
    <property type="match status" value="1"/>
</dbReference>
<dbReference type="HAMAP" id="MF_01808">
    <property type="entry name" value="Recomb_XerC_XerD"/>
    <property type="match status" value="1"/>
</dbReference>
<dbReference type="GO" id="GO:0009037">
    <property type="term" value="F:tyrosine-based site-specific recombinase activity"/>
    <property type="evidence" value="ECO:0007669"/>
    <property type="project" value="UniProtKB-UniRule"/>
</dbReference>
<feature type="active site" evidence="9">
    <location>
        <position position="250"/>
    </location>
</feature>
<name>K6UKN8_9MICO</name>
<comment type="function">
    <text evidence="9">Site-specific tyrosine recombinase, which acts by catalyzing the cutting and rejoining of the recombining DNA molecules. The XerC-XerD complex is essential to convert dimers of the bacterial chromosome into monomers to permit their segregation at cell division. It also contributes to the segregational stability of plasmids.</text>
</comment>
<keyword evidence="13" id="KW-1185">Reference proteome</keyword>
<accession>K6UKN8</accession>
<dbReference type="InterPro" id="IPR010998">
    <property type="entry name" value="Integrase_recombinase_N"/>
</dbReference>
<dbReference type="GO" id="GO:0007059">
    <property type="term" value="P:chromosome segregation"/>
    <property type="evidence" value="ECO:0007669"/>
    <property type="project" value="UniProtKB-UniRule"/>
</dbReference>
<feature type="active site" evidence="9">
    <location>
        <position position="179"/>
    </location>
</feature>
<comment type="subcellular location">
    <subcellularLocation>
        <location evidence="1 9">Cytoplasm</location>
    </subcellularLocation>
</comment>
<dbReference type="RefSeq" id="WP_006501306.1">
    <property type="nucleotide sequence ID" value="NZ_BAGZ01000001.1"/>
</dbReference>
<dbReference type="PROSITE" id="PS51900">
    <property type="entry name" value="CB"/>
    <property type="match status" value="1"/>
</dbReference>
<dbReference type="InterPro" id="IPR023009">
    <property type="entry name" value="Tyrosine_recombinase_XerC/XerD"/>
</dbReference>
<evidence type="ECO:0000313" key="13">
    <source>
        <dbReference type="Proteomes" id="UP000008495"/>
    </source>
</evidence>
<keyword evidence="8 9" id="KW-0131">Cell cycle</keyword>
<evidence type="ECO:0000256" key="5">
    <source>
        <dbReference type="ARBA" id="ARBA00022908"/>
    </source>
</evidence>
<feature type="active site" description="O-(3'-phospho-DNA)-tyrosine intermediate" evidence="9">
    <location>
        <position position="285"/>
    </location>
</feature>
<keyword evidence="5 9" id="KW-0229">DNA integration</keyword>
<dbReference type="Gene3D" id="1.10.150.130">
    <property type="match status" value="1"/>
</dbReference>
<evidence type="ECO:0000256" key="2">
    <source>
        <dbReference type="ARBA" id="ARBA00022490"/>
    </source>
</evidence>
<keyword evidence="7 9" id="KW-0233">DNA recombination</keyword>
<dbReference type="Gene3D" id="1.10.443.10">
    <property type="entry name" value="Intergrase catalytic core"/>
    <property type="match status" value="1"/>
</dbReference>
<feature type="domain" description="Core-binding (CB)" evidence="11">
    <location>
        <begin position="4"/>
        <end position="90"/>
    </location>
</feature>
<evidence type="ECO:0000256" key="3">
    <source>
        <dbReference type="ARBA" id="ARBA00022618"/>
    </source>
</evidence>
<dbReference type="Pfam" id="PF00589">
    <property type="entry name" value="Phage_integrase"/>
    <property type="match status" value="1"/>
</dbReference>
<dbReference type="GO" id="GO:0005737">
    <property type="term" value="C:cytoplasm"/>
    <property type="evidence" value="ECO:0007669"/>
    <property type="project" value="UniProtKB-SubCell"/>
</dbReference>
<dbReference type="InterPro" id="IPR013762">
    <property type="entry name" value="Integrase-like_cat_sf"/>
</dbReference>
<protein>
    <recommendedName>
        <fullName evidence="9">Tyrosine recombinase XerC</fullName>
    </recommendedName>
</protein>
<dbReference type="PROSITE" id="PS51898">
    <property type="entry name" value="TYR_RECOMBINASE"/>
    <property type="match status" value="1"/>
</dbReference>
<proteinExistence type="inferred from homology"/>
<reference evidence="12 13" key="1">
    <citation type="submission" date="2012-08" db="EMBL/GenBank/DDBJ databases">
        <title>Whole genome shotgun sequence of Austwickia chelonae NBRC 105200.</title>
        <authorList>
            <person name="Yoshida I."/>
            <person name="Hosoyama A."/>
            <person name="Tsuchikane K."/>
            <person name="Katsumata H."/>
            <person name="Ando Y."/>
            <person name="Ohji S."/>
            <person name="Hamada M."/>
            <person name="Tamura T."/>
            <person name="Yamazoe A."/>
            <person name="Yamazaki S."/>
            <person name="Fujita N."/>
        </authorList>
    </citation>
    <scope>NUCLEOTIDE SEQUENCE [LARGE SCALE GENOMIC DNA]</scope>
    <source>
        <strain evidence="12 13">NBRC 105200</strain>
    </source>
</reference>
<dbReference type="EMBL" id="BAGZ01000001">
    <property type="protein sequence ID" value="GAB76556.1"/>
    <property type="molecule type" value="Genomic_DNA"/>
</dbReference>
<gene>
    <name evidence="9 12" type="primary">xerC</name>
    <name evidence="12" type="ORF">AUCHE_01_01180</name>
</gene>
<comment type="subunit">
    <text evidence="9">Forms a cyclic heterotetrameric complex composed of two molecules of XerC and two molecules of XerD.</text>
</comment>
<dbReference type="GO" id="GO:0003677">
    <property type="term" value="F:DNA binding"/>
    <property type="evidence" value="ECO:0007669"/>
    <property type="project" value="UniProtKB-UniRule"/>
</dbReference>
<evidence type="ECO:0000313" key="12">
    <source>
        <dbReference type="EMBL" id="GAB76556.1"/>
    </source>
</evidence>
<comment type="caution">
    <text evidence="12">The sequence shown here is derived from an EMBL/GenBank/DDBJ whole genome shotgun (WGS) entry which is preliminary data.</text>
</comment>
<dbReference type="Proteomes" id="UP000008495">
    <property type="component" value="Unassembled WGS sequence"/>
</dbReference>
<sequence>MTTDAWEHPTEEYRRYLRHARNASPHTVRAYLGDLRHLADYGRRHGLTGPGQFQLVDLRSWLADQAGSGAARGTLARRAAAARAFFNWAAKQELIPGDPSERLASPPRRRILPGVLKVQEATDVMNVAEVVADDEDPVHIRDRAMLELLYASGIRVGELVLLDVDDIDIDQCVARVIGKGNRERIVPFGIPAARALRLWVDRGRTPLVTAGSGPALFLGRRGRRVNPREVRRVVHEVIAHVPEAPDMSPHGLRHSAATHLLEGGADLRTVQELLGHASLGTTQIYTHVSAERLRSSYEQAHPRA</sequence>
<keyword evidence="2 9" id="KW-0963">Cytoplasm</keyword>
<feature type="domain" description="Tyr recombinase" evidence="10">
    <location>
        <begin position="111"/>
        <end position="298"/>
    </location>
</feature>
<dbReference type="Pfam" id="PF02899">
    <property type="entry name" value="Phage_int_SAM_1"/>
    <property type="match status" value="1"/>
</dbReference>
<evidence type="ECO:0000256" key="1">
    <source>
        <dbReference type="ARBA" id="ARBA00004496"/>
    </source>
</evidence>
<feature type="active site" evidence="9">
    <location>
        <position position="155"/>
    </location>
</feature>
<dbReference type="SUPFAM" id="SSF56349">
    <property type="entry name" value="DNA breaking-rejoining enzymes"/>
    <property type="match status" value="1"/>
</dbReference>
<dbReference type="AlphaFoldDB" id="K6UKN8"/>
<dbReference type="InterPro" id="IPR002104">
    <property type="entry name" value="Integrase_catalytic"/>
</dbReference>
<dbReference type="GO" id="GO:0006313">
    <property type="term" value="P:DNA transposition"/>
    <property type="evidence" value="ECO:0007669"/>
    <property type="project" value="UniProtKB-UniRule"/>
</dbReference>
<dbReference type="eggNOG" id="COG4974">
    <property type="taxonomic scope" value="Bacteria"/>
</dbReference>
<dbReference type="InterPro" id="IPR011010">
    <property type="entry name" value="DNA_brk_join_enz"/>
</dbReference>
<evidence type="ECO:0000259" key="10">
    <source>
        <dbReference type="PROSITE" id="PS51898"/>
    </source>
</evidence>
<evidence type="ECO:0000256" key="7">
    <source>
        <dbReference type="ARBA" id="ARBA00023172"/>
    </source>
</evidence>
<evidence type="ECO:0000256" key="9">
    <source>
        <dbReference type="HAMAP-Rule" id="MF_01808"/>
    </source>
</evidence>
<dbReference type="InterPro" id="IPR050090">
    <property type="entry name" value="Tyrosine_recombinase_XerCD"/>
</dbReference>
<dbReference type="CDD" id="cd00798">
    <property type="entry name" value="INT_XerDC_C"/>
    <property type="match status" value="1"/>
</dbReference>
<dbReference type="InterPro" id="IPR004107">
    <property type="entry name" value="Integrase_SAM-like_N"/>
</dbReference>
<keyword evidence="3 9" id="KW-0132">Cell division</keyword>
<evidence type="ECO:0000259" key="11">
    <source>
        <dbReference type="PROSITE" id="PS51900"/>
    </source>
</evidence>
<dbReference type="GO" id="GO:0051301">
    <property type="term" value="P:cell division"/>
    <property type="evidence" value="ECO:0007669"/>
    <property type="project" value="UniProtKB-KW"/>
</dbReference>
<organism evidence="12 13">
    <name type="scientific">Austwickia chelonae NBRC 105200</name>
    <dbReference type="NCBI Taxonomy" id="1184607"/>
    <lineage>
        <taxon>Bacteria</taxon>
        <taxon>Bacillati</taxon>
        <taxon>Actinomycetota</taxon>
        <taxon>Actinomycetes</taxon>
        <taxon>Micrococcales</taxon>
        <taxon>Dermatophilaceae</taxon>
        <taxon>Austwickia</taxon>
    </lineage>
</organism>
<feature type="active site" evidence="9">
    <location>
        <position position="276"/>
    </location>
</feature>
<dbReference type="InterPro" id="IPR044068">
    <property type="entry name" value="CB"/>
</dbReference>
<keyword evidence="6 9" id="KW-0238">DNA-binding</keyword>
<keyword evidence="4 9" id="KW-0159">Chromosome partition</keyword>
<evidence type="ECO:0000256" key="8">
    <source>
        <dbReference type="ARBA" id="ARBA00023306"/>
    </source>
</evidence>
<dbReference type="STRING" id="100225.SAMN05421595_1685"/>
<feature type="active site" evidence="9">
    <location>
        <position position="253"/>
    </location>
</feature>
<evidence type="ECO:0000256" key="4">
    <source>
        <dbReference type="ARBA" id="ARBA00022829"/>
    </source>
</evidence>
<evidence type="ECO:0000256" key="6">
    <source>
        <dbReference type="ARBA" id="ARBA00023125"/>
    </source>
</evidence>
<comment type="similarity">
    <text evidence="9">Belongs to the 'phage' integrase family. XerC subfamily.</text>
</comment>
<dbReference type="PANTHER" id="PTHR30349">
    <property type="entry name" value="PHAGE INTEGRASE-RELATED"/>
    <property type="match status" value="1"/>
</dbReference>